<dbReference type="RefSeq" id="WP_390195782.1">
    <property type="nucleotide sequence ID" value="NZ_JBHMEP010000008.1"/>
</dbReference>
<keyword evidence="3" id="KW-0804">Transcription</keyword>
<name>A0ABV5HTY4_9VIBR</name>
<organism evidence="5 6">
    <name type="scientific">Vibrio olivae</name>
    <dbReference type="NCBI Taxonomy" id="1243002"/>
    <lineage>
        <taxon>Bacteria</taxon>
        <taxon>Pseudomonadati</taxon>
        <taxon>Pseudomonadota</taxon>
        <taxon>Gammaproteobacteria</taxon>
        <taxon>Vibrionales</taxon>
        <taxon>Vibrionaceae</taxon>
        <taxon>Vibrio</taxon>
    </lineage>
</organism>
<dbReference type="Proteomes" id="UP001589645">
    <property type="component" value="Unassembled WGS sequence"/>
</dbReference>
<evidence type="ECO:0000256" key="3">
    <source>
        <dbReference type="ARBA" id="ARBA00023163"/>
    </source>
</evidence>
<dbReference type="PROSITE" id="PS01124">
    <property type="entry name" value="HTH_ARAC_FAMILY_2"/>
    <property type="match status" value="1"/>
</dbReference>
<comment type="caution">
    <text evidence="5">The sequence shown here is derived from an EMBL/GenBank/DDBJ whole genome shotgun (WGS) entry which is preliminary data.</text>
</comment>
<dbReference type="Pfam" id="PF12833">
    <property type="entry name" value="HTH_18"/>
    <property type="match status" value="1"/>
</dbReference>
<protein>
    <submittedName>
        <fullName evidence="5">AraC family transcriptional regulator N-terminal domain-containing protein</fullName>
    </submittedName>
</protein>
<proteinExistence type="predicted"/>
<evidence type="ECO:0000313" key="5">
    <source>
        <dbReference type="EMBL" id="MFB9137001.1"/>
    </source>
</evidence>
<sequence length="303" mass="34341">MEQKLHEIINLLHPHVTVGGSKSVYPNYSVFWSSNATCPVTTLYEPMLCLVLQGEKEVTVGEQVFRYTPGDFFINSIELPIATQIIQASQDTPYISLSITLDPDKLAQVITESGMEKREPAQRECFVLSKASEDLLAPLSRLFELLDTPDDAAFLAPMIERELLYRLLQSDQQEILRQITGNDYRVNKIRDVINWVKEHYAESMSIKGLTEQAGMSQASLHRHFRSATGMTPLQFQKTIRLQEARKLLVEGKDVSETAYAVGYESPSQFSREYSRLYGIAPSVDAKRLQARGVTRQEISHAPW</sequence>
<gene>
    <name evidence="5" type="ORF">ACFFUV_18685</name>
</gene>
<evidence type="ECO:0000256" key="1">
    <source>
        <dbReference type="ARBA" id="ARBA00023015"/>
    </source>
</evidence>
<keyword evidence="1" id="KW-0805">Transcription regulation</keyword>
<feature type="domain" description="HTH araC/xylS-type" evidence="4">
    <location>
        <begin position="190"/>
        <end position="287"/>
    </location>
</feature>
<evidence type="ECO:0000259" key="4">
    <source>
        <dbReference type="PROSITE" id="PS01124"/>
    </source>
</evidence>
<dbReference type="EMBL" id="JBHMEP010000008">
    <property type="protein sequence ID" value="MFB9137001.1"/>
    <property type="molecule type" value="Genomic_DNA"/>
</dbReference>
<reference evidence="5 6" key="1">
    <citation type="submission" date="2024-09" db="EMBL/GenBank/DDBJ databases">
        <authorList>
            <person name="Sun Q."/>
            <person name="Mori K."/>
        </authorList>
    </citation>
    <scope>NUCLEOTIDE SEQUENCE [LARGE SCALE GENOMIC DNA]</scope>
    <source>
        <strain evidence="5 6">CECT 8064</strain>
    </source>
</reference>
<dbReference type="SMART" id="SM00342">
    <property type="entry name" value="HTH_ARAC"/>
    <property type="match status" value="1"/>
</dbReference>
<dbReference type="InterPro" id="IPR037923">
    <property type="entry name" value="HTH-like"/>
</dbReference>
<accession>A0ABV5HTY4</accession>
<dbReference type="SUPFAM" id="SSF51215">
    <property type="entry name" value="Regulatory protein AraC"/>
    <property type="match status" value="1"/>
</dbReference>
<dbReference type="Pfam" id="PF06719">
    <property type="entry name" value="AraC_N"/>
    <property type="match status" value="1"/>
</dbReference>
<dbReference type="InterPro" id="IPR018062">
    <property type="entry name" value="HTH_AraC-typ_CS"/>
</dbReference>
<dbReference type="Gene3D" id="1.10.10.60">
    <property type="entry name" value="Homeodomain-like"/>
    <property type="match status" value="2"/>
</dbReference>
<keyword evidence="2" id="KW-0238">DNA-binding</keyword>
<dbReference type="SUPFAM" id="SSF46689">
    <property type="entry name" value="Homeodomain-like"/>
    <property type="match status" value="2"/>
</dbReference>
<evidence type="ECO:0000313" key="6">
    <source>
        <dbReference type="Proteomes" id="UP001589645"/>
    </source>
</evidence>
<keyword evidence="6" id="KW-1185">Reference proteome</keyword>
<evidence type="ECO:0000256" key="2">
    <source>
        <dbReference type="ARBA" id="ARBA00023125"/>
    </source>
</evidence>
<dbReference type="PANTHER" id="PTHR43436:SF1">
    <property type="entry name" value="TRANSCRIPTIONAL REGULATORY PROTEIN"/>
    <property type="match status" value="1"/>
</dbReference>
<dbReference type="InterPro" id="IPR009594">
    <property type="entry name" value="Tscrpt_reg_HTH_AraC_N"/>
</dbReference>
<dbReference type="PROSITE" id="PS00041">
    <property type="entry name" value="HTH_ARAC_FAMILY_1"/>
    <property type="match status" value="1"/>
</dbReference>
<dbReference type="InterPro" id="IPR009057">
    <property type="entry name" value="Homeodomain-like_sf"/>
</dbReference>
<dbReference type="InterPro" id="IPR018060">
    <property type="entry name" value="HTH_AraC"/>
</dbReference>
<dbReference type="PANTHER" id="PTHR43436">
    <property type="entry name" value="ARAC-FAMILY TRANSCRIPTIONAL REGULATOR"/>
    <property type="match status" value="1"/>
</dbReference>